<proteinExistence type="predicted"/>
<comment type="caution">
    <text evidence="1">The sequence shown here is derived from an EMBL/GenBank/DDBJ whole genome shotgun (WGS) entry which is preliminary data.</text>
</comment>
<gene>
    <name evidence="1" type="ORF">ATC70_001764</name>
</gene>
<organism evidence="1 2">
    <name type="scientific">Mucor velutinosus</name>
    <dbReference type="NCBI Taxonomy" id="708070"/>
    <lineage>
        <taxon>Eukaryota</taxon>
        <taxon>Fungi</taxon>
        <taxon>Fungi incertae sedis</taxon>
        <taxon>Mucoromycota</taxon>
        <taxon>Mucoromycotina</taxon>
        <taxon>Mucoromycetes</taxon>
        <taxon>Mucorales</taxon>
        <taxon>Mucorineae</taxon>
        <taxon>Mucoraceae</taxon>
        <taxon>Mucor</taxon>
    </lineage>
</organism>
<sequence>MPNKFIEWRVLRMKTGESSPAQGIVGRRRSCRDARVGFKVDLRLLHDSYEMNTTYLPLKLQKKFRCDVTAHLEALQASKQEFVMPVFMVFDLERNALVPMPFPACYPLDQPVTTLQETKYQ</sequence>
<dbReference type="EMBL" id="JASEJX010000015">
    <property type="protein sequence ID" value="KAK4514177.1"/>
    <property type="molecule type" value="Genomic_DNA"/>
</dbReference>
<keyword evidence="2" id="KW-1185">Reference proteome</keyword>
<evidence type="ECO:0000313" key="1">
    <source>
        <dbReference type="EMBL" id="KAK4514177.1"/>
    </source>
</evidence>
<dbReference type="AlphaFoldDB" id="A0AAN7HZW3"/>
<dbReference type="Proteomes" id="UP001304243">
    <property type="component" value="Unassembled WGS sequence"/>
</dbReference>
<protein>
    <submittedName>
        <fullName evidence="1">Uncharacterized protein</fullName>
    </submittedName>
</protein>
<dbReference type="GeneID" id="89945466"/>
<accession>A0AAN7HZW3</accession>
<name>A0AAN7HZW3_9FUNG</name>
<dbReference type="RefSeq" id="XP_064680843.1">
    <property type="nucleotide sequence ID" value="XM_064821157.1"/>
</dbReference>
<evidence type="ECO:0000313" key="2">
    <source>
        <dbReference type="Proteomes" id="UP001304243"/>
    </source>
</evidence>
<reference evidence="1 2" key="1">
    <citation type="submission" date="2022-11" db="EMBL/GenBank/DDBJ databases">
        <title>Mucor velutinosus strain NIH1002 WGS.</title>
        <authorList>
            <person name="Subramanian P."/>
            <person name="Mullikin J.C."/>
            <person name="Segre J.A."/>
            <person name="Zelazny A.M."/>
        </authorList>
    </citation>
    <scope>NUCLEOTIDE SEQUENCE [LARGE SCALE GENOMIC DNA]</scope>
    <source>
        <strain evidence="1 2">NIH1002</strain>
    </source>
</reference>